<evidence type="ECO:0000313" key="11">
    <source>
        <dbReference type="EMBL" id="CAK1554514.1"/>
    </source>
</evidence>
<keyword evidence="6 10" id="KW-1133">Transmembrane helix</keyword>
<dbReference type="Proteomes" id="UP001497472">
    <property type="component" value="Unassembled WGS sequence"/>
</dbReference>
<evidence type="ECO:0000256" key="3">
    <source>
        <dbReference type="ARBA" id="ARBA00022606"/>
    </source>
</evidence>
<dbReference type="EMBL" id="CAVLEF010000278">
    <property type="protein sequence ID" value="CAK1554514.1"/>
    <property type="molecule type" value="Genomic_DNA"/>
</dbReference>
<dbReference type="InterPro" id="IPR004117">
    <property type="entry name" value="7tm6_olfct_rcpt"/>
</dbReference>
<keyword evidence="3" id="KW-0716">Sensory transduction</keyword>
<evidence type="ECO:0000256" key="9">
    <source>
        <dbReference type="ARBA" id="ARBA00023224"/>
    </source>
</evidence>
<dbReference type="PANTHER" id="PTHR21137:SF35">
    <property type="entry name" value="ODORANT RECEPTOR 19A-RELATED"/>
    <property type="match status" value="1"/>
</dbReference>
<dbReference type="PANTHER" id="PTHR21137">
    <property type="entry name" value="ODORANT RECEPTOR"/>
    <property type="match status" value="1"/>
</dbReference>
<evidence type="ECO:0000256" key="7">
    <source>
        <dbReference type="ARBA" id="ARBA00023136"/>
    </source>
</evidence>
<keyword evidence="8" id="KW-0675">Receptor</keyword>
<dbReference type="GO" id="GO:0005886">
    <property type="term" value="C:plasma membrane"/>
    <property type="evidence" value="ECO:0007669"/>
    <property type="project" value="UniProtKB-SubCell"/>
</dbReference>
<keyword evidence="12" id="KW-1185">Reference proteome</keyword>
<reference evidence="11 12" key="1">
    <citation type="submission" date="2023-11" db="EMBL/GenBank/DDBJ databases">
        <authorList>
            <person name="Okamura Y."/>
        </authorList>
    </citation>
    <scope>NUCLEOTIDE SEQUENCE [LARGE SCALE GENOMIC DNA]</scope>
</reference>
<evidence type="ECO:0000313" key="12">
    <source>
        <dbReference type="Proteomes" id="UP001497472"/>
    </source>
</evidence>
<evidence type="ECO:0000256" key="10">
    <source>
        <dbReference type="SAM" id="Phobius"/>
    </source>
</evidence>
<dbReference type="GO" id="GO:0004984">
    <property type="term" value="F:olfactory receptor activity"/>
    <property type="evidence" value="ECO:0007669"/>
    <property type="project" value="InterPro"/>
</dbReference>
<keyword evidence="9" id="KW-0807">Transducer</keyword>
<feature type="transmembrane region" description="Helical" evidence="10">
    <location>
        <begin position="36"/>
        <end position="54"/>
    </location>
</feature>
<name>A0AAV1K0Y8_9NEOP</name>
<dbReference type="Pfam" id="PF02949">
    <property type="entry name" value="7tm_6"/>
    <property type="match status" value="2"/>
</dbReference>
<gene>
    <name evidence="11" type="ORF">LNINA_LOCUS13426</name>
</gene>
<dbReference type="GO" id="GO:0005549">
    <property type="term" value="F:odorant binding"/>
    <property type="evidence" value="ECO:0007669"/>
    <property type="project" value="InterPro"/>
</dbReference>
<evidence type="ECO:0000256" key="6">
    <source>
        <dbReference type="ARBA" id="ARBA00022989"/>
    </source>
</evidence>
<comment type="caution">
    <text evidence="11">The sequence shown here is derived from an EMBL/GenBank/DDBJ whole genome shotgun (WGS) entry which is preliminary data.</text>
</comment>
<evidence type="ECO:0000256" key="4">
    <source>
        <dbReference type="ARBA" id="ARBA00022692"/>
    </source>
</evidence>
<keyword evidence="7 10" id="KW-0472">Membrane</keyword>
<protein>
    <submittedName>
        <fullName evidence="11">Uncharacterized protein</fullName>
    </submittedName>
</protein>
<keyword evidence="5" id="KW-0552">Olfaction</keyword>
<accession>A0AAV1K0Y8</accession>
<comment type="subcellular location">
    <subcellularLocation>
        <location evidence="1">Cell membrane</location>
        <topology evidence="1">Multi-pass membrane protein</topology>
    </subcellularLocation>
</comment>
<evidence type="ECO:0000256" key="1">
    <source>
        <dbReference type="ARBA" id="ARBA00004651"/>
    </source>
</evidence>
<evidence type="ECO:0000256" key="8">
    <source>
        <dbReference type="ARBA" id="ARBA00023170"/>
    </source>
</evidence>
<feature type="transmembrane region" description="Helical" evidence="10">
    <location>
        <begin position="170"/>
        <end position="189"/>
    </location>
</feature>
<sequence length="262" mass="29407">MLKKIVRESDRQLRGEDRSLGIEIIDSFNREGRYQLCLFFFLAYSTIMGFGLGAEKGQLPLRAWYPYDEMKTPAYQITYVHQVAALSIAACVNISIDNLVTSLVALCSCRLQLLALSLRTLMDGFYEDKTGLISYGDEEMVLSRLRMYVVEHQAVLESAAMIQACFSVPILAQFTVSMFIICVTAYQLAFSEAVSRASYECPWYKCRARVSKALLTVMCRSQRAVRLTAAGMADLSLATFMAIIKASYTFFTVLQRVGDGNN</sequence>
<keyword evidence="4 10" id="KW-0812">Transmembrane</keyword>
<proteinExistence type="predicted"/>
<keyword evidence="2" id="KW-1003">Cell membrane</keyword>
<organism evidence="11 12">
    <name type="scientific">Leptosia nina</name>
    <dbReference type="NCBI Taxonomy" id="320188"/>
    <lineage>
        <taxon>Eukaryota</taxon>
        <taxon>Metazoa</taxon>
        <taxon>Ecdysozoa</taxon>
        <taxon>Arthropoda</taxon>
        <taxon>Hexapoda</taxon>
        <taxon>Insecta</taxon>
        <taxon>Pterygota</taxon>
        <taxon>Neoptera</taxon>
        <taxon>Endopterygota</taxon>
        <taxon>Lepidoptera</taxon>
        <taxon>Glossata</taxon>
        <taxon>Ditrysia</taxon>
        <taxon>Papilionoidea</taxon>
        <taxon>Pieridae</taxon>
        <taxon>Pierinae</taxon>
        <taxon>Leptosia</taxon>
    </lineage>
</organism>
<feature type="transmembrane region" description="Helical" evidence="10">
    <location>
        <begin position="74"/>
        <end position="96"/>
    </location>
</feature>
<dbReference type="AlphaFoldDB" id="A0AAV1K0Y8"/>
<evidence type="ECO:0000256" key="5">
    <source>
        <dbReference type="ARBA" id="ARBA00022725"/>
    </source>
</evidence>
<evidence type="ECO:0000256" key="2">
    <source>
        <dbReference type="ARBA" id="ARBA00022475"/>
    </source>
</evidence>
<dbReference type="GO" id="GO:0007165">
    <property type="term" value="P:signal transduction"/>
    <property type="evidence" value="ECO:0007669"/>
    <property type="project" value="UniProtKB-KW"/>
</dbReference>